<dbReference type="GO" id="GO:0009288">
    <property type="term" value="C:bacterial-type flagellum"/>
    <property type="evidence" value="ECO:0007669"/>
    <property type="project" value="InterPro"/>
</dbReference>
<dbReference type="GO" id="GO:0071973">
    <property type="term" value="P:bacterial-type flagellum-dependent cell motility"/>
    <property type="evidence" value="ECO:0007669"/>
    <property type="project" value="InterPro"/>
</dbReference>
<keyword evidence="6" id="KW-0145">Chemotaxis</keyword>
<evidence type="ECO:0000256" key="6">
    <source>
        <dbReference type="ARBA" id="ARBA00022500"/>
    </source>
</evidence>
<dbReference type="GO" id="GO:0044781">
    <property type="term" value="P:bacterial-type flagellum organization"/>
    <property type="evidence" value="ECO:0007669"/>
    <property type="project" value="UniProtKB-KW"/>
</dbReference>
<keyword evidence="10" id="KW-1006">Bacterial flagellum protein export</keyword>
<keyword evidence="11" id="KW-0175">Coiled coil</keyword>
<dbReference type="Proteomes" id="UP000018895">
    <property type="component" value="Unassembled WGS sequence"/>
</dbReference>
<keyword evidence="12" id="KW-0282">Flagellum</keyword>
<dbReference type="GO" id="GO:0006935">
    <property type="term" value="P:chemotaxis"/>
    <property type="evidence" value="ECO:0007669"/>
    <property type="project" value="UniProtKB-KW"/>
</dbReference>
<evidence type="ECO:0000313" key="13">
    <source>
        <dbReference type="Proteomes" id="UP000018895"/>
    </source>
</evidence>
<keyword evidence="8" id="KW-0653">Protein transport</keyword>
<dbReference type="GO" id="GO:0005886">
    <property type="term" value="C:plasma membrane"/>
    <property type="evidence" value="ECO:0007669"/>
    <property type="project" value="UniProtKB-SubCell"/>
</dbReference>
<keyword evidence="7" id="KW-1005">Bacterial flagellum biogenesis</keyword>
<sequence>MSFQYTLQKILELKQSQKNEFEAAYKEATDQFEKVATELYHLLKKKEDLEDMARNQLQQGTSIKAIQFQETTLSQLEKEILVLQQQTQEARLKMMNSQEQLMSATVEMKKYEKMKQREHEQYKEESKRIELLEMNELSIQAYANR</sequence>
<dbReference type="AlphaFoldDB" id="W4QB97"/>
<evidence type="ECO:0000256" key="7">
    <source>
        <dbReference type="ARBA" id="ARBA00022795"/>
    </source>
</evidence>
<keyword evidence="12" id="KW-0966">Cell projection</keyword>
<comment type="similarity">
    <text evidence="2">Belongs to the FliJ family.</text>
</comment>
<name>W4QB97_9BACI</name>
<dbReference type="RefSeq" id="WP_035340580.1">
    <property type="nucleotide sequence ID" value="NZ_BAUU01000003.1"/>
</dbReference>
<proteinExistence type="inferred from homology"/>
<keyword evidence="9" id="KW-0472">Membrane</keyword>
<dbReference type="STRING" id="1236971.JCM9152_594"/>
<dbReference type="Pfam" id="PF02050">
    <property type="entry name" value="FliJ"/>
    <property type="match status" value="1"/>
</dbReference>
<organism evidence="12 13">
    <name type="scientific">Halalkalibacter hemicellulosilyticusJCM 9152</name>
    <dbReference type="NCBI Taxonomy" id="1236971"/>
    <lineage>
        <taxon>Bacteria</taxon>
        <taxon>Bacillati</taxon>
        <taxon>Bacillota</taxon>
        <taxon>Bacilli</taxon>
        <taxon>Bacillales</taxon>
        <taxon>Bacillaceae</taxon>
        <taxon>Halalkalibacter</taxon>
    </lineage>
</organism>
<feature type="coiled-coil region" evidence="11">
    <location>
        <begin position="66"/>
        <end position="135"/>
    </location>
</feature>
<dbReference type="InterPro" id="IPR012823">
    <property type="entry name" value="Flagell_FliJ"/>
</dbReference>
<keyword evidence="12" id="KW-0969">Cilium</keyword>
<dbReference type="NCBIfam" id="TIGR02473">
    <property type="entry name" value="flagell_FliJ"/>
    <property type="match status" value="1"/>
</dbReference>
<evidence type="ECO:0000256" key="8">
    <source>
        <dbReference type="ARBA" id="ARBA00022927"/>
    </source>
</evidence>
<dbReference type="GO" id="GO:0015031">
    <property type="term" value="P:protein transport"/>
    <property type="evidence" value="ECO:0007669"/>
    <property type="project" value="UniProtKB-KW"/>
</dbReference>
<evidence type="ECO:0000256" key="3">
    <source>
        <dbReference type="ARBA" id="ARBA00020392"/>
    </source>
</evidence>
<keyword evidence="4" id="KW-0813">Transport</keyword>
<evidence type="ECO:0000256" key="10">
    <source>
        <dbReference type="ARBA" id="ARBA00023225"/>
    </source>
</evidence>
<keyword evidence="13" id="KW-1185">Reference proteome</keyword>
<evidence type="ECO:0000256" key="2">
    <source>
        <dbReference type="ARBA" id="ARBA00010004"/>
    </source>
</evidence>
<comment type="subcellular location">
    <subcellularLocation>
        <location evidence="1">Cell membrane</location>
        <topology evidence="1">Peripheral membrane protein</topology>
        <orientation evidence="1">Cytoplasmic side</orientation>
    </subcellularLocation>
</comment>
<evidence type="ECO:0000256" key="9">
    <source>
        <dbReference type="ARBA" id="ARBA00023136"/>
    </source>
</evidence>
<dbReference type="OrthoDB" id="2968361at2"/>
<dbReference type="InterPro" id="IPR053716">
    <property type="entry name" value="Flag_assembly_chemotaxis_eff"/>
</dbReference>
<feature type="coiled-coil region" evidence="11">
    <location>
        <begin position="11"/>
        <end position="38"/>
    </location>
</feature>
<evidence type="ECO:0000256" key="5">
    <source>
        <dbReference type="ARBA" id="ARBA00022475"/>
    </source>
</evidence>
<evidence type="ECO:0000256" key="4">
    <source>
        <dbReference type="ARBA" id="ARBA00022448"/>
    </source>
</evidence>
<gene>
    <name evidence="12" type="ORF">JCM9152_594</name>
</gene>
<dbReference type="EMBL" id="BAUU01000003">
    <property type="protein sequence ID" value="GAE29247.1"/>
    <property type="molecule type" value="Genomic_DNA"/>
</dbReference>
<reference evidence="12" key="1">
    <citation type="journal article" date="2014" name="Genome Announc.">
        <title>Draft Genome Sequences of Three Alkaliphilic Bacillus Strains, Bacillus wakoensis JCM 9140T, Bacillus akibai JCM 9157T, and Bacillus hemicellulosilyticus JCM 9152T.</title>
        <authorList>
            <person name="Yuki M."/>
            <person name="Oshima K."/>
            <person name="Suda W."/>
            <person name="Oshida Y."/>
            <person name="Kitamura K."/>
            <person name="Iida T."/>
            <person name="Hattori M."/>
            <person name="Ohkuma M."/>
        </authorList>
    </citation>
    <scope>NUCLEOTIDE SEQUENCE [LARGE SCALE GENOMIC DNA]</scope>
    <source>
        <strain evidence="12">JCM 9152</strain>
    </source>
</reference>
<comment type="caution">
    <text evidence="12">The sequence shown here is derived from an EMBL/GenBank/DDBJ whole genome shotgun (WGS) entry which is preliminary data.</text>
</comment>
<evidence type="ECO:0000256" key="11">
    <source>
        <dbReference type="SAM" id="Coils"/>
    </source>
</evidence>
<accession>W4QB97</accession>
<evidence type="ECO:0000256" key="1">
    <source>
        <dbReference type="ARBA" id="ARBA00004413"/>
    </source>
</evidence>
<keyword evidence="5" id="KW-1003">Cell membrane</keyword>
<dbReference type="Gene3D" id="1.10.287.1700">
    <property type="match status" value="1"/>
</dbReference>
<protein>
    <recommendedName>
        <fullName evidence="3">Flagellar FliJ protein</fullName>
    </recommendedName>
</protein>
<evidence type="ECO:0000313" key="12">
    <source>
        <dbReference type="EMBL" id="GAE29247.1"/>
    </source>
</evidence>